<dbReference type="RefSeq" id="WP_160689025.1">
    <property type="nucleotide sequence ID" value="NZ_CP047897.1"/>
</dbReference>
<proteinExistence type="inferred from homology"/>
<dbReference type="GO" id="GO:0003724">
    <property type="term" value="F:RNA helicase activity"/>
    <property type="evidence" value="ECO:0007669"/>
    <property type="project" value="InterPro"/>
</dbReference>
<evidence type="ECO:0000256" key="6">
    <source>
        <dbReference type="PROSITE-ProRule" id="PRU00552"/>
    </source>
</evidence>
<evidence type="ECO:0000259" key="8">
    <source>
        <dbReference type="PROSITE" id="PS51192"/>
    </source>
</evidence>
<feature type="domain" description="Helicase ATP-binding" evidence="8">
    <location>
        <begin position="32"/>
        <end position="207"/>
    </location>
</feature>
<dbReference type="SUPFAM" id="SSF52540">
    <property type="entry name" value="P-loop containing nucleoside triphosphate hydrolases"/>
    <property type="match status" value="1"/>
</dbReference>
<keyword evidence="12" id="KW-1185">Reference proteome</keyword>
<dbReference type="InterPro" id="IPR000629">
    <property type="entry name" value="RNA-helicase_DEAD-box_CS"/>
</dbReference>
<evidence type="ECO:0000256" key="5">
    <source>
        <dbReference type="ARBA" id="ARBA00038437"/>
    </source>
</evidence>
<dbReference type="GO" id="GO:0005524">
    <property type="term" value="F:ATP binding"/>
    <property type="evidence" value="ECO:0007669"/>
    <property type="project" value="UniProtKB-KW"/>
</dbReference>
<evidence type="ECO:0000259" key="9">
    <source>
        <dbReference type="PROSITE" id="PS51194"/>
    </source>
</evidence>
<dbReference type="InterPro" id="IPR011545">
    <property type="entry name" value="DEAD/DEAH_box_helicase_dom"/>
</dbReference>
<dbReference type="Pfam" id="PF00271">
    <property type="entry name" value="Helicase_C"/>
    <property type="match status" value="1"/>
</dbReference>
<evidence type="ECO:0000256" key="7">
    <source>
        <dbReference type="RuleBase" id="RU000492"/>
    </source>
</evidence>
<evidence type="ECO:0000256" key="3">
    <source>
        <dbReference type="ARBA" id="ARBA00022806"/>
    </source>
</evidence>
<dbReference type="CDD" id="cd00268">
    <property type="entry name" value="DEADc"/>
    <property type="match status" value="1"/>
</dbReference>
<evidence type="ECO:0000256" key="2">
    <source>
        <dbReference type="ARBA" id="ARBA00022801"/>
    </source>
</evidence>
<organism evidence="11 12">
    <name type="scientific">Nibribacter ruber</name>
    <dbReference type="NCBI Taxonomy" id="2698458"/>
    <lineage>
        <taxon>Bacteria</taxon>
        <taxon>Pseudomonadati</taxon>
        <taxon>Bacteroidota</taxon>
        <taxon>Cytophagia</taxon>
        <taxon>Cytophagales</taxon>
        <taxon>Hymenobacteraceae</taxon>
        <taxon>Nibribacter</taxon>
    </lineage>
</organism>
<feature type="domain" description="Helicase C-terminal" evidence="9">
    <location>
        <begin position="220"/>
        <end position="380"/>
    </location>
</feature>
<dbReference type="PANTHER" id="PTHR47959:SF13">
    <property type="entry name" value="ATP-DEPENDENT RNA HELICASE RHLE"/>
    <property type="match status" value="1"/>
</dbReference>
<evidence type="ECO:0000256" key="1">
    <source>
        <dbReference type="ARBA" id="ARBA00022741"/>
    </source>
</evidence>
<dbReference type="InterPro" id="IPR001650">
    <property type="entry name" value="Helicase_C-like"/>
</dbReference>
<evidence type="ECO:0000256" key="4">
    <source>
        <dbReference type="ARBA" id="ARBA00022840"/>
    </source>
</evidence>
<protein>
    <submittedName>
        <fullName evidence="11">DEAD/DEAH box helicase</fullName>
    </submittedName>
</protein>
<dbReference type="KEGG" id="nib:GU926_03400"/>
<dbReference type="EMBL" id="CP047897">
    <property type="protein sequence ID" value="QHL86537.1"/>
    <property type="molecule type" value="Genomic_DNA"/>
</dbReference>
<evidence type="ECO:0000259" key="10">
    <source>
        <dbReference type="PROSITE" id="PS51195"/>
    </source>
</evidence>
<reference evidence="11 12" key="1">
    <citation type="submission" date="2020-01" db="EMBL/GenBank/DDBJ databases">
        <authorList>
            <person name="Kim M."/>
        </authorList>
    </citation>
    <scope>NUCLEOTIDE SEQUENCE [LARGE SCALE GENOMIC DNA]</scope>
    <source>
        <strain evidence="11 12">BT10</strain>
    </source>
</reference>
<dbReference type="PANTHER" id="PTHR47959">
    <property type="entry name" value="ATP-DEPENDENT RNA HELICASE RHLE-RELATED"/>
    <property type="match status" value="1"/>
</dbReference>
<evidence type="ECO:0000313" key="12">
    <source>
        <dbReference type="Proteomes" id="UP000464214"/>
    </source>
</evidence>
<sequence length="382" mass="41981">MSFTQLGLSPALQKAAQAQQFTQATPVQEQAIPAILKGKDLLGIAKTGSGKTAAYALPILDMLQTNRAFRNRFVKALVLVPTRELALQVGEVFLGLSAHMAIKVKTLAVFGGVSINPQMMKLQGTDILVATPGRLLDLVESGAVHLSDVEMLVLDEADKMLNQGFEEEMRQILKLLPKKRQNLLFSATLDNKVNAIQETLLVNPVVVEVKEDEKPEEELEIKELAYLIATERKGPFLRYLIKHHQMQQVLVFVSATQRADHLVTKLANNGIKAVALHSGKSQGARTEALSLFKKGKVPVLVATDIAARGIDVPVLPFVINYDLPRSSKDYVHRIGRTGRAGATGEALTLVTPEDAHHFKIIQKQTKRIIPTQDTEEIDLKGF</sequence>
<dbReference type="AlphaFoldDB" id="A0A6P1NS84"/>
<dbReference type="Pfam" id="PF00270">
    <property type="entry name" value="DEAD"/>
    <property type="match status" value="1"/>
</dbReference>
<keyword evidence="1 7" id="KW-0547">Nucleotide-binding</keyword>
<name>A0A6P1NS84_9BACT</name>
<dbReference type="GO" id="GO:0005829">
    <property type="term" value="C:cytosol"/>
    <property type="evidence" value="ECO:0007669"/>
    <property type="project" value="TreeGrafter"/>
</dbReference>
<feature type="domain" description="DEAD-box RNA helicase Q" evidence="10">
    <location>
        <begin position="1"/>
        <end position="29"/>
    </location>
</feature>
<dbReference type="GO" id="GO:0016787">
    <property type="term" value="F:hydrolase activity"/>
    <property type="evidence" value="ECO:0007669"/>
    <property type="project" value="UniProtKB-KW"/>
</dbReference>
<keyword evidence="2 7" id="KW-0378">Hydrolase</keyword>
<dbReference type="InterPro" id="IPR027417">
    <property type="entry name" value="P-loop_NTPase"/>
</dbReference>
<keyword evidence="3 7" id="KW-0347">Helicase</keyword>
<dbReference type="Proteomes" id="UP000464214">
    <property type="component" value="Chromosome"/>
</dbReference>
<feature type="short sequence motif" description="Q motif" evidence="6">
    <location>
        <begin position="1"/>
        <end position="29"/>
    </location>
</feature>
<dbReference type="GO" id="GO:0003676">
    <property type="term" value="F:nucleic acid binding"/>
    <property type="evidence" value="ECO:0007669"/>
    <property type="project" value="InterPro"/>
</dbReference>
<dbReference type="InterPro" id="IPR014014">
    <property type="entry name" value="RNA_helicase_DEAD_Q_motif"/>
</dbReference>
<dbReference type="InterPro" id="IPR014001">
    <property type="entry name" value="Helicase_ATP-bd"/>
</dbReference>
<dbReference type="Gene3D" id="3.40.50.300">
    <property type="entry name" value="P-loop containing nucleotide triphosphate hydrolases"/>
    <property type="match status" value="2"/>
</dbReference>
<dbReference type="InterPro" id="IPR044742">
    <property type="entry name" value="DEAD/DEAH_RhlB"/>
</dbReference>
<gene>
    <name evidence="11" type="ORF">GU926_03400</name>
</gene>
<dbReference type="PROSITE" id="PS51192">
    <property type="entry name" value="HELICASE_ATP_BIND_1"/>
    <property type="match status" value="1"/>
</dbReference>
<dbReference type="PROSITE" id="PS51195">
    <property type="entry name" value="Q_MOTIF"/>
    <property type="match status" value="1"/>
</dbReference>
<dbReference type="SMART" id="SM00487">
    <property type="entry name" value="DEXDc"/>
    <property type="match status" value="1"/>
</dbReference>
<dbReference type="PROSITE" id="PS00039">
    <property type="entry name" value="DEAD_ATP_HELICASE"/>
    <property type="match status" value="1"/>
</dbReference>
<dbReference type="InterPro" id="IPR050079">
    <property type="entry name" value="DEAD_box_RNA_helicase"/>
</dbReference>
<accession>A0A6P1NS84</accession>
<dbReference type="CDD" id="cd18787">
    <property type="entry name" value="SF2_C_DEAD"/>
    <property type="match status" value="1"/>
</dbReference>
<dbReference type="PROSITE" id="PS51194">
    <property type="entry name" value="HELICASE_CTER"/>
    <property type="match status" value="1"/>
</dbReference>
<keyword evidence="4 7" id="KW-0067">ATP-binding</keyword>
<evidence type="ECO:0000313" key="11">
    <source>
        <dbReference type="EMBL" id="QHL86537.1"/>
    </source>
</evidence>
<comment type="similarity">
    <text evidence="5 7">Belongs to the DEAD box helicase family.</text>
</comment>
<dbReference type="SMART" id="SM00490">
    <property type="entry name" value="HELICc"/>
    <property type="match status" value="1"/>
</dbReference>